<dbReference type="SUPFAM" id="SSF102114">
    <property type="entry name" value="Radical SAM enzymes"/>
    <property type="match status" value="1"/>
</dbReference>
<feature type="non-terminal residue" evidence="1">
    <location>
        <position position="1"/>
    </location>
</feature>
<gene>
    <name evidence="1" type="ORF">S01H1_42835</name>
</gene>
<evidence type="ECO:0008006" key="2">
    <source>
        <dbReference type="Google" id="ProtNLM"/>
    </source>
</evidence>
<organism evidence="1">
    <name type="scientific">marine sediment metagenome</name>
    <dbReference type="NCBI Taxonomy" id="412755"/>
    <lineage>
        <taxon>unclassified sequences</taxon>
        <taxon>metagenomes</taxon>
        <taxon>ecological metagenomes</taxon>
    </lineage>
</organism>
<dbReference type="PANTHER" id="PTHR43324">
    <property type="match status" value="1"/>
</dbReference>
<dbReference type="EMBL" id="BARS01027256">
    <property type="protein sequence ID" value="GAG09900.1"/>
    <property type="molecule type" value="Genomic_DNA"/>
</dbReference>
<feature type="non-terminal residue" evidence="1">
    <location>
        <position position="265"/>
    </location>
</feature>
<sequence length="265" mass="30253">ATTILDCYTDEPAGLGVPPYLGVYPRYIAGFLGDCYYLTIDDVRLWKRYNCVVPKTKESQKTNIKIYNLTKNYQDVEKILNKTDELIVILGVHTPGKYLSAIPGTLKEVSELIKELKCKKILTGPAFFGTQLFGGKFAERIPDIFDEKKSFDFSYKDIAEYAVKGVSIIKQIDDLRIIEIETGHGCGRAIHCSFCTEPIKHCLEFREAKDILKEIEEFYKLGCMYFRLGKQSCFYSYPEAEKLLKAIRDNFPGIKVLHIDNVNPV</sequence>
<reference evidence="1" key="1">
    <citation type="journal article" date="2014" name="Front. Microbiol.">
        <title>High frequency of phylogenetically diverse reductive dehalogenase-homologous genes in deep subseafloor sedimentary metagenomes.</title>
        <authorList>
            <person name="Kawai M."/>
            <person name="Futagami T."/>
            <person name="Toyoda A."/>
            <person name="Takaki Y."/>
            <person name="Nishi S."/>
            <person name="Hori S."/>
            <person name="Arai W."/>
            <person name="Tsubouchi T."/>
            <person name="Morono Y."/>
            <person name="Uchiyama I."/>
            <person name="Ito T."/>
            <person name="Fujiyama A."/>
            <person name="Inagaki F."/>
            <person name="Takami H."/>
        </authorList>
    </citation>
    <scope>NUCLEOTIDE SEQUENCE</scope>
    <source>
        <strain evidence="1">Expedition CK06-06</strain>
    </source>
</reference>
<name>X0UVW4_9ZZZZ</name>
<proteinExistence type="predicted"/>
<protein>
    <recommendedName>
        <fullName evidence="2">Radical SAM core domain-containing protein</fullName>
    </recommendedName>
</protein>
<comment type="caution">
    <text evidence="1">The sequence shown here is derived from an EMBL/GenBank/DDBJ whole genome shotgun (WGS) entry which is preliminary data.</text>
</comment>
<accession>X0UVW4</accession>
<dbReference type="PANTHER" id="PTHR43324:SF1">
    <property type="entry name" value="RADICAL SAM CORE DOMAIN-CONTAINING PROTEIN"/>
    <property type="match status" value="1"/>
</dbReference>
<evidence type="ECO:0000313" key="1">
    <source>
        <dbReference type="EMBL" id="GAG09900.1"/>
    </source>
</evidence>
<dbReference type="InterPro" id="IPR058240">
    <property type="entry name" value="rSAM_sf"/>
</dbReference>
<dbReference type="AlphaFoldDB" id="X0UVW4"/>